<dbReference type="RefSeq" id="WP_283762795.1">
    <property type="nucleotide sequence ID" value="NZ_JAQPOK010000087.1"/>
</dbReference>
<comment type="caution">
    <text evidence="2">The sequence shown here is derived from an EMBL/GenBank/DDBJ whole genome shotgun (WGS) entry which is preliminary data.</text>
</comment>
<protein>
    <submittedName>
        <fullName evidence="2">Uncharacterized protein</fullName>
    </submittedName>
</protein>
<evidence type="ECO:0000313" key="3">
    <source>
        <dbReference type="Proteomes" id="UP001231370"/>
    </source>
</evidence>
<feature type="transmembrane region" description="Helical" evidence="1">
    <location>
        <begin position="77"/>
        <end position="95"/>
    </location>
</feature>
<keyword evidence="1" id="KW-0472">Membrane</keyword>
<gene>
    <name evidence="2" type="ORF">PJF56_11500</name>
</gene>
<dbReference type="Proteomes" id="UP001231370">
    <property type="component" value="Unassembled WGS sequence"/>
</dbReference>
<evidence type="ECO:0000313" key="2">
    <source>
        <dbReference type="EMBL" id="MDJ1179489.1"/>
    </source>
</evidence>
<reference evidence="2 3" key="1">
    <citation type="submission" date="2023-01" db="EMBL/GenBank/DDBJ databases">
        <title>Novel diversity within Roseofilum (Cyanobacteria; Desertifilaceae) from marine benthic mats with descriptions of four novel species.</title>
        <authorList>
            <person name="Wang Y."/>
            <person name="Berthold D.E."/>
            <person name="Hu J."/>
            <person name="Lefler F.W."/>
            <person name="Laughinghouse H.D. IV."/>
        </authorList>
    </citation>
    <scope>NUCLEOTIDE SEQUENCE [LARGE SCALE GENOMIC DNA]</scope>
    <source>
        <strain evidence="2 3">BLCC-M91</strain>
    </source>
</reference>
<sequence>MDSENSRDTTRRLRELEEQLNRSYDTTFSSGSVKGLLTKVQNWYQGLSNTGKLVVAGVAVVIGFGFLNLFLRLVTTLITLAVLGGALYLGYKFLIESDPSQN</sequence>
<proteinExistence type="predicted"/>
<feature type="transmembrane region" description="Helical" evidence="1">
    <location>
        <begin position="53"/>
        <end position="71"/>
    </location>
</feature>
<keyword evidence="1" id="KW-0812">Transmembrane</keyword>
<dbReference type="EMBL" id="JAQPOK010000087">
    <property type="protein sequence ID" value="MDJ1179489.1"/>
    <property type="molecule type" value="Genomic_DNA"/>
</dbReference>
<keyword evidence="1" id="KW-1133">Transmembrane helix</keyword>
<organism evidence="2 3">
    <name type="scientific">Roseofilum halophilum BLCC-M91</name>
    <dbReference type="NCBI Taxonomy" id="3022259"/>
    <lineage>
        <taxon>Bacteria</taxon>
        <taxon>Bacillati</taxon>
        <taxon>Cyanobacteriota</taxon>
        <taxon>Cyanophyceae</taxon>
        <taxon>Desertifilales</taxon>
        <taxon>Desertifilaceae</taxon>
        <taxon>Roseofilum</taxon>
        <taxon>Roseofilum halophilum</taxon>
    </lineage>
</organism>
<evidence type="ECO:0000256" key="1">
    <source>
        <dbReference type="SAM" id="Phobius"/>
    </source>
</evidence>
<accession>A0ABT7BJX6</accession>
<name>A0ABT7BJX6_9CYAN</name>
<keyword evidence="3" id="KW-1185">Reference proteome</keyword>